<dbReference type="InterPro" id="IPR020845">
    <property type="entry name" value="AMP-binding_CS"/>
</dbReference>
<dbReference type="PANTHER" id="PTHR43107:SF15">
    <property type="entry name" value="FATTY ACID TRANSPORT PROTEIN 3, ISOFORM A"/>
    <property type="match status" value="1"/>
</dbReference>
<dbReference type="Pfam" id="PF00501">
    <property type="entry name" value="AMP-binding"/>
    <property type="match status" value="1"/>
</dbReference>
<dbReference type="GO" id="GO:0005886">
    <property type="term" value="C:plasma membrane"/>
    <property type="evidence" value="ECO:0007669"/>
    <property type="project" value="TreeGrafter"/>
</dbReference>
<name>A0A6G0XG78_9STRA</name>
<keyword evidence="3" id="KW-0547">Nucleotide-binding</keyword>
<dbReference type="GO" id="GO:0044539">
    <property type="term" value="P:long-chain fatty acid import into cell"/>
    <property type="evidence" value="ECO:0007669"/>
    <property type="project" value="TreeGrafter"/>
</dbReference>
<evidence type="ECO:0000259" key="5">
    <source>
        <dbReference type="Pfam" id="PF00501"/>
    </source>
</evidence>
<keyword evidence="7" id="KW-1185">Reference proteome</keyword>
<dbReference type="InterPro" id="IPR042099">
    <property type="entry name" value="ANL_N_sf"/>
</dbReference>
<dbReference type="InterPro" id="IPR045851">
    <property type="entry name" value="AMP-bd_C_sf"/>
</dbReference>
<dbReference type="Gene3D" id="3.40.50.12780">
    <property type="entry name" value="N-terminal domain of ligase-like"/>
    <property type="match status" value="1"/>
</dbReference>
<dbReference type="PANTHER" id="PTHR43107">
    <property type="entry name" value="LONG-CHAIN FATTY ACID TRANSPORT PROTEIN"/>
    <property type="match status" value="1"/>
</dbReference>
<accession>A0A6G0XG78</accession>
<reference evidence="6 7" key="1">
    <citation type="submission" date="2019-07" db="EMBL/GenBank/DDBJ databases">
        <title>Genomics analysis of Aphanomyces spp. identifies a new class of oomycete effector associated with host adaptation.</title>
        <authorList>
            <person name="Gaulin E."/>
        </authorList>
    </citation>
    <scope>NUCLEOTIDE SEQUENCE [LARGE SCALE GENOMIC DNA]</scope>
    <source>
        <strain evidence="6 7">ATCC 201684</strain>
    </source>
</reference>
<keyword evidence="2" id="KW-0436">Ligase</keyword>
<dbReference type="InterPro" id="IPR000873">
    <property type="entry name" value="AMP-dep_synth/lig_dom"/>
</dbReference>
<dbReference type="Proteomes" id="UP000481153">
    <property type="component" value="Unassembled WGS sequence"/>
</dbReference>
<evidence type="ECO:0000256" key="1">
    <source>
        <dbReference type="ARBA" id="ARBA00006432"/>
    </source>
</evidence>
<feature type="domain" description="AMP-dependent synthetase/ligase" evidence="5">
    <location>
        <begin position="63"/>
        <end position="419"/>
    </location>
</feature>
<proteinExistence type="inferred from homology"/>
<protein>
    <recommendedName>
        <fullName evidence="5">AMP-dependent synthetase/ligase domain-containing protein</fullName>
    </recommendedName>
</protein>
<evidence type="ECO:0000256" key="4">
    <source>
        <dbReference type="ARBA" id="ARBA00022840"/>
    </source>
</evidence>
<evidence type="ECO:0000313" key="7">
    <source>
        <dbReference type="Proteomes" id="UP000481153"/>
    </source>
</evidence>
<dbReference type="Gene3D" id="3.30.300.30">
    <property type="match status" value="1"/>
</dbReference>
<evidence type="ECO:0000313" key="6">
    <source>
        <dbReference type="EMBL" id="KAF0739105.1"/>
    </source>
</evidence>
<organism evidence="6 7">
    <name type="scientific">Aphanomyces euteiches</name>
    <dbReference type="NCBI Taxonomy" id="100861"/>
    <lineage>
        <taxon>Eukaryota</taxon>
        <taxon>Sar</taxon>
        <taxon>Stramenopiles</taxon>
        <taxon>Oomycota</taxon>
        <taxon>Saprolegniomycetes</taxon>
        <taxon>Saprolegniales</taxon>
        <taxon>Verrucalvaceae</taxon>
        <taxon>Aphanomyces</taxon>
    </lineage>
</organism>
<gene>
    <name evidence="6" type="ORF">Ae201684_005284</name>
</gene>
<dbReference type="PROSITE" id="PS00455">
    <property type="entry name" value="AMP_BINDING"/>
    <property type="match status" value="1"/>
</dbReference>
<dbReference type="GO" id="GO:0005524">
    <property type="term" value="F:ATP binding"/>
    <property type="evidence" value="ECO:0007669"/>
    <property type="project" value="UniProtKB-KW"/>
</dbReference>
<dbReference type="AlphaFoldDB" id="A0A6G0XG78"/>
<dbReference type="EMBL" id="VJMJ01000067">
    <property type="protein sequence ID" value="KAF0739105.1"/>
    <property type="molecule type" value="Genomic_DNA"/>
</dbReference>
<dbReference type="GO" id="GO:0004467">
    <property type="term" value="F:long-chain fatty acid-CoA ligase activity"/>
    <property type="evidence" value="ECO:0007669"/>
    <property type="project" value="TreeGrafter"/>
</dbReference>
<dbReference type="VEuPathDB" id="FungiDB:AeMF1_015991"/>
<evidence type="ECO:0000256" key="2">
    <source>
        <dbReference type="ARBA" id="ARBA00022598"/>
    </source>
</evidence>
<keyword evidence="4" id="KW-0067">ATP-binding</keyword>
<sequence length="643" mass="71998">MPHDLVKKTAAIAVGAAAAAYIDKKTMFSKDLVKFWPVARSLAETQYLVFRTTRVADLWEELVDSMPSKVLIMFEGRKYTAQQLETQSNRIAHWAISIGLTPGSTVALMMENRPEFITTWIGLSKVGVITALINTHVAEDALLHSLGISGASVIIFGSECTRQINSVASRCNITKFYSYLDDKNPVVVPVFAKSLDKMLPQVSPLRPLPVQRKNIKSTDTMLLIYTSGTTGMPKAARVEHQSLFIRSLVFVRMAQVTTFDRLYCPLPLYHTSGGVVAVGMMLMSGCSLSLARKFSTTNFWHDVRHTDCTMIQYIGEMCRYLLQAPEFESDRANLIRVAIGNGLRPDIWGQFQRRFGIPIVCEFYGATEGVAGMVNLCTTPKDQGHLGQYGYLAAAVSGYEIVQFDVDTEQLKRDARGRLIRCAVDQVGELLIPIKDSMPSHKFQGYLNNSAASDAKKISNAFVEGDVFFRTGDLFRMDGKRRFHFVDRIGDTFRWNGENVSTTEVAEILATFPGVSDVCVYGVALPQRDGRACMVAMDFEALDFESFAAFCTQKLPYVSSRLHGLDAVLKHRIYAVPRFVRQLRTRHVTGTMKHEKAKLRKQGVELDAVDGDRVFYWNRTKAKPTYSELTPSVYHDVITTSRL</sequence>
<comment type="similarity">
    <text evidence="1">Belongs to the ATP-dependent AMP-binding enzyme family.</text>
</comment>
<dbReference type="SUPFAM" id="SSF56801">
    <property type="entry name" value="Acetyl-CoA synthetase-like"/>
    <property type="match status" value="1"/>
</dbReference>
<evidence type="ECO:0000256" key="3">
    <source>
        <dbReference type="ARBA" id="ARBA00022741"/>
    </source>
</evidence>
<dbReference type="GO" id="GO:0005324">
    <property type="term" value="F:long-chain fatty acid transmembrane transporter activity"/>
    <property type="evidence" value="ECO:0007669"/>
    <property type="project" value="TreeGrafter"/>
</dbReference>
<comment type="caution">
    <text evidence="6">The sequence shown here is derived from an EMBL/GenBank/DDBJ whole genome shotgun (WGS) entry which is preliminary data.</text>
</comment>